<name>A0A5N7BWD1_PETAA</name>
<evidence type="ECO:0000256" key="5">
    <source>
        <dbReference type="SAM" id="MobiDB-lite"/>
    </source>
</evidence>
<evidence type="ECO:0000313" key="7">
    <source>
        <dbReference type="EMBL" id="KAE8386145.1"/>
    </source>
</evidence>
<reference evidence="7" key="1">
    <citation type="submission" date="2019-04" db="EMBL/GenBank/DDBJ databases">
        <title>Friends and foes A comparative genomics studyof 23 Aspergillus species from section Flavi.</title>
        <authorList>
            <consortium name="DOE Joint Genome Institute"/>
            <person name="Kjaerbolling I."/>
            <person name="Vesth T."/>
            <person name="Frisvad J.C."/>
            <person name="Nybo J.L."/>
            <person name="Theobald S."/>
            <person name="Kildgaard S."/>
            <person name="Isbrandt T."/>
            <person name="Kuo A."/>
            <person name="Sato A."/>
            <person name="Lyhne E.K."/>
            <person name="Kogle M.E."/>
            <person name="Wiebenga A."/>
            <person name="Kun R.S."/>
            <person name="Lubbers R.J."/>
            <person name="Makela M.R."/>
            <person name="Barry K."/>
            <person name="Chovatia M."/>
            <person name="Clum A."/>
            <person name="Daum C."/>
            <person name="Haridas S."/>
            <person name="He G."/>
            <person name="LaButti K."/>
            <person name="Lipzen A."/>
            <person name="Mondo S."/>
            <person name="Riley R."/>
            <person name="Salamov A."/>
            <person name="Simmons B.A."/>
            <person name="Magnuson J.K."/>
            <person name="Henrissat B."/>
            <person name="Mortensen U.H."/>
            <person name="Larsen T.O."/>
            <person name="Devries R.P."/>
            <person name="Grigoriev I.V."/>
            <person name="Machida M."/>
            <person name="Baker S.E."/>
            <person name="Andersen M.R."/>
        </authorList>
    </citation>
    <scope>NUCLEOTIDE SEQUENCE [LARGE SCALE GENOMIC DNA]</scope>
    <source>
        <strain evidence="7">IBT 14317</strain>
    </source>
</reference>
<sequence>MPTKAIQGYAVRRNDSRLPWHACCPHGSYCPSPKTSIANQIFCADSSWNIYDYNRYFSCAYGDQVFGVKDKTWVGCLEPVSPGSVSWSNVKTLTTGQFVGSKYCHCVADEFYRSGTPTSSSTSSQTSNPATKTSSPDHESHTNTGAIAGGVVGGVAGAVAIIGILFFIWRHKRRQNLVQPQGPMQQYPAEIDGRTILPELMALDQPKNHGIHELS</sequence>
<dbReference type="InterPro" id="IPR051694">
    <property type="entry name" value="Immunoregulatory_rcpt-like"/>
</dbReference>
<dbReference type="Gene3D" id="1.20.5.510">
    <property type="entry name" value="Single helix bin"/>
    <property type="match status" value="1"/>
</dbReference>
<dbReference type="GO" id="GO:0016020">
    <property type="term" value="C:membrane"/>
    <property type="evidence" value="ECO:0007669"/>
    <property type="project" value="UniProtKB-SubCell"/>
</dbReference>
<dbReference type="PANTHER" id="PTHR15549">
    <property type="entry name" value="PAIRED IMMUNOGLOBULIN-LIKE TYPE 2 RECEPTOR"/>
    <property type="match status" value="1"/>
</dbReference>
<proteinExistence type="predicted"/>
<keyword evidence="4 6" id="KW-0472">Membrane</keyword>
<feature type="compositionally biased region" description="Low complexity" evidence="5">
    <location>
        <begin position="115"/>
        <end position="127"/>
    </location>
</feature>
<comment type="subcellular location">
    <subcellularLocation>
        <location evidence="1">Membrane</location>
        <topology evidence="1">Single-pass membrane protein</topology>
    </subcellularLocation>
</comment>
<evidence type="ECO:0000256" key="4">
    <source>
        <dbReference type="ARBA" id="ARBA00023136"/>
    </source>
</evidence>
<dbReference type="AlphaFoldDB" id="A0A5N7BWD1"/>
<feature type="region of interest" description="Disordered" evidence="5">
    <location>
        <begin position="115"/>
        <end position="145"/>
    </location>
</feature>
<dbReference type="EMBL" id="ML735318">
    <property type="protein sequence ID" value="KAE8386145.1"/>
    <property type="molecule type" value="Genomic_DNA"/>
</dbReference>
<evidence type="ECO:0000256" key="3">
    <source>
        <dbReference type="ARBA" id="ARBA00022989"/>
    </source>
</evidence>
<dbReference type="PANTHER" id="PTHR15549:SF33">
    <property type="entry name" value="MEMBRANE PROTEIN WSC4, PUTATIVE (AFU_ORTHOLOGUE AFUA_5G09020)-RELATED"/>
    <property type="match status" value="1"/>
</dbReference>
<organism evidence="7">
    <name type="scientific">Petromyces alliaceus</name>
    <name type="common">Aspergillus alliaceus</name>
    <dbReference type="NCBI Taxonomy" id="209559"/>
    <lineage>
        <taxon>Eukaryota</taxon>
        <taxon>Fungi</taxon>
        <taxon>Dikarya</taxon>
        <taxon>Ascomycota</taxon>
        <taxon>Pezizomycotina</taxon>
        <taxon>Eurotiomycetes</taxon>
        <taxon>Eurotiomycetidae</taxon>
        <taxon>Eurotiales</taxon>
        <taxon>Aspergillaceae</taxon>
        <taxon>Aspergillus</taxon>
        <taxon>Aspergillus subgen. Circumdati</taxon>
    </lineage>
</organism>
<protein>
    <submittedName>
        <fullName evidence="7">Uncharacterized protein</fullName>
    </submittedName>
</protein>
<gene>
    <name evidence="7" type="ORF">BDV23DRAFT_175722</name>
</gene>
<evidence type="ECO:0000256" key="6">
    <source>
        <dbReference type="SAM" id="Phobius"/>
    </source>
</evidence>
<keyword evidence="2 6" id="KW-0812">Transmembrane</keyword>
<feature type="transmembrane region" description="Helical" evidence="6">
    <location>
        <begin position="146"/>
        <end position="169"/>
    </location>
</feature>
<dbReference type="GO" id="GO:0071944">
    <property type="term" value="C:cell periphery"/>
    <property type="evidence" value="ECO:0007669"/>
    <property type="project" value="UniProtKB-ARBA"/>
</dbReference>
<keyword evidence="3 6" id="KW-1133">Transmembrane helix</keyword>
<accession>A0A5N7BWD1</accession>
<evidence type="ECO:0000256" key="2">
    <source>
        <dbReference type="ARBA" id="ARBA00022692"/>
    </source>
</evidence>
<dbReference type="Proteomes" id="UP000326877">
    <property type="component" value="Unassembled WGS sequence"/>
</dbReference>
<evidence type="ECO:0000256" key="1">
    <source>
        <dbReference type="ARBA" id="ARBA00004167"/>
    </source>
</evidence>